<dbReference type="GO" id="GO:0035082">
    <property type="term" value="P:axoneme assembly"/>
    <property type="evidence" value="ECO:0007669"/>
    <property type="project" value="InterPro"/>
</dbReference>
<reference evidence="2" key="1">
    <citation type="submission" date="2023-01" db="EMBL/GenBank/DDBJ databases">
        <title>Genome assembly of the deep-sea coral Lophelia pertusa.</title>
        <authorList>
            <person name="Herrera S."/>
            <person name="Cordes E."/>
        </authorList>
    </citation>
    <scope>NUCLEOTIDE SEQUENCE</scope>
    <source>
        <strain evidence="2">USNM1676648</strain>
        <tissue evidence="2">Polyp</tissue>
    </source>
</reference>
<sequence length="451" mass="50625">MDSNIRKLVHAASQDNEQSALSEAYIKLKKERQSSDDNIDAVSSDLFVLCAEAALKHGQLDVMDDCIKMFFLKTPPSNQFLCRAYLCQAQLNAPTSSKNPEQLDKAVEYLLKAINFAKKNPRYYFLVYNASVLYWQFCRPFLKPNYRQYMAKSLHQVVKALDDIDDKDYGWRAQLMIALIECHVDAGRKEDATQISIATLAFTKSNVPSLYTTVLGLQVRHRLIDLSKASKEARASNELYMFYKIQRLRTLIEADEKVDIEQELNKIYKSIVKGVDATDRASTAMSTSTSTSKASSPYVVGSNDSPLEKRKKNYSKSVVERRIQAIRKLEQYIMTAVRMGKSKCHTGRMCNNVEPCSTSTAVKPKTPCAKPLTLAAQALEDIDSLLVLLRCQMHTELAKCEEAEDQLEYAVTHLTKALEMDDSGAARASDDSSTVRMKRASLVKAGEASVT</sequence>
<dbReference type="GO" id="GO:0060294">
    <property type="term" value="P:cilium movement involved in cell motility"/>
    <property type="evidence" value="ECO:0007669"/>
    <property type="project" value="InterPro"/>
</dbReference>
<evidence type="ECO:0000256" key="1">
    <source>
        <dbReference type="SAM" id="MobiDB-lite"/>
    </source>
</evidence>
<comment type="caution">
    <text evidence="2">The sequence shown here is derived from an EMBL/GenBank/DDBJ whole genome shotgun (WGS) entry which is preliminary data.</text>
</comment>
<organism evidence="2 3">
    <name type="scientific">Desmophyllum pertusum</name>
    <dbReference type="NCBI Taxonomy" id="174260"/>
    <lineage>
        <taxon>Eukaryota</taxon>
        <taxon>Metazoa</taxon>
        <taxon>Cnidaria</taxon>
        <taxon>Anthozoa</taxon>
        <taxon>Hexacorallia</taxon>
        <taxon>Scleractinia</taxon>
        <taxon>Caryophylliina</taxon>
        <taxon>Caryophylliidae</taxon>
        <taxon>Desmophyllum</taxon>
    </lineage>
</organism>
<evidence type="ECO:0000313" key="3">
    <source>
        <dbReference type="Proteomes" id="UP001163046"/>
    </source>
</evidence>
<dbReference type="AlphaFoldDB" id="A0A9X0A314"/>
<dbReference type="EMBL" id="MU825401">
    <property type="protein sequence ID" value="KAJ7392506.1"/>
    <property type="molecule type" value="Genomic_DNA"/>
</dbReference>
<name>A0A9X0A314_9CNID</name>
<protein>
    <submittedName>
        <fullName evidence="2">Cilia and flagella associated protein 46</fullName>
    </submittedName>
</protein>
<dbReference type="OrthoDB" id="68437at2759"/>
<dbReference type="PANTHER" id="PTHR15977:SF15">
    <property type="entry name" value="CILIA- AND FLAGELLA-ASSOCIATED PROTEIN 46"/>
    <property type="match status" value="1"/>
</dbReference>
<dbReference type="PANTHER" id="PTHR15977">
    <property type="entry name" value="CILIA- AND FLAGELLA-ASSOCIATED PROTEIN 46"/>
    <property type="match status" value="1"/>
</dbReference>
<dbReference type="InterPro" id="IPR057466">
    <property type="entry name" value="CFAP46_TPR"/>
</dbReference>
<gene>
    <name evidence="2" type="primary">CFAP46_5</name>
    <name evidence="2" type="ORF">OS493_012176</name>
</gene>
<evidence type="ECO:0000313" key="2">
    <source>
        <dbReference type="EMBL" id="KAJ7392506.1"/>
    </source>
</evidence>
<keyword evidence="2" id="KW-0969">Cilium</keyword>
<dbReference type="InterPro" id="IPR039586">
    <property type="entry name" value="CFAP46"/>
</dbReference>
<feature type="compositionally biased region" description="Low complexity" evidence="1">
    <location>
        <begin position="286"/>
        <end position="296"/>
    </location>
</feature>
<keyword evidence="2" id="KW-0966">Cell projection</keyword>
<proteinExistence type="predicted"/>
<accession>A0A9X0A314</accession>
<keyword evidence="2" id="KW-0282">Flagellum</keyword>
<dbReference type="Pfam" id="PF25439">
    <property type="entry name" value="TPR_CFAP46_N"/>
    <property type="match status" value="1"/>
</dbReference>
<dbReference type="Proteomes" id="UP001163046">
    <property type="component" value="Unassembled WGS sequence"/>
</dbReference>
<feature type="region of interest" description="Disordered" evidence="1">
    <location>
        <begin position="286"/>
        <end position="313"/>
    </location>
</feature>
<keyword evidence="3" id="KW-1185">Reference proteome</keyword>